<sequence length="282" mass="30220">MNLLIGIVPALFWGILPIWMRKITGGSFLQQLLGTSVGIVITAATLQLIFGFEISSHDFWLYYLSGACWSVGQGGQYREYGRLGVSTTMPISTAFQIIGNSLIGGWLFGEWHGISENLLGIGALIVIIVGVVITNGLGTMTWRNFPEYVFLLVTTVGYWGYSGFPHFASSDAGINGFLPQSLGMLTTAGLIYGFGRKKFPGNDSLGIRNITSGLIFSVAAATYLISLELNGLVSAFVLTQLNVVVSTILGIVILKEANRRKVISASIGLAVLIVGAVMIVMI</sequence>
<evidence type="ECO:0000256" key="5">
    <source>
        <dbReference type="ARBA" id="ARBA00022692"/>
    </source>
</evidence>
<dbReference type="OrthoDB" id="1452595at2"/>
<dbReference type="GO" id="GO:0005886">
    <property type="term" value="C:plasma membrane"/>
    <property type="evidence" value="ECO:0007669"/>
    <property type="project" value="UniProtKB-SubCell"/>
</dbReference>
<dbReference type="PANTHER" id="PTHR16119:SF17">
    <property type="entry name" value="TRANSMEMBRANE PROTEIN 144"/>
    <property type="match status" value="1"/>
</dbReference>
<feature type="transmembrane region" description="Helical" evidence="8">
    <location>
        <begin position="232"/>
        <end position="254"/>
    </location>
</feature>
<keyword evidence="3" id="KW-0813">Transport</keyword>
<comment type="subcellular location">
    <subcellularLocation>
        <location evidence="1">Cell membrane</location>
        <topology evidence="1">Multi-pass membrane protein</topology>
    </subcellularLocation>
</comment>
<dbReference type="PANTHER" id="PTHR16119">
    <property type="entry name" value="TRANSMEMBRANE PROTEIN 144"/>
    <property type="match status" value="1"/>
</dbReference>
<dbReference type="Pfam" id="PF06800">
    <property type="entry name" value="Sugar_transport"/>
    <property type="match status" value="1"/>
</dbReference>
<evidence type="ECO:0000256" key="3">
    <source>
        <dbReference type="ARBA" id="ARBA00022448"/>
    </source>
</evidence>
<evidence type="ECO:0000256" key="2">
    <source>
        <dbReference type="ARBA" id="ARBA00006117"/>
    </source>
</evidence>
<comment type="similarity">
    <text evidence="2">Belongs to the GRP transporter (TC 2.A.7.5) family.</text>
</comment>
<reference evidence="9 10" key="1">
    <citation type="submission" date="2019-07" db="EMBL/GenBank/DDBJ databases">
        <title>Whole genome shotgun sequence of Lactobacillus rapi NBRC 109618.</title>
        <authorList>
            <person name="Hosoyama A."/>
            <person name="Uohara A."/>
            <person name="Ohji S."/>
            <person name="Ichikawa N."/>
        </authorList>
    </citation>
    <scope>NUCLEOTIDE SEQUENCE [LARGE SCALE GENOMIC DNA]</scope>
    <source>
        <strain evidence="9 10">NBRC 109618</strain>
    </source>
</reference>
<protein>
    <submittedName>
        <fullName evidence="9">Sugar transporter</fullName>
    </submittedName>
</protein>
<evidence type="ECO:0000256" key="8">
    <source>
        <dbReference type="SAM" id="Phobius"/>
    </source>
</evidence>
<feature type="transmembrane region" description="Helical" evidence="8">
    <location>
        <begin position="32"/>
        <end position="52"/>
    </location>
</feature>
<feature type="transmembrane region" description="Helical" evidence="8">
    <location>
        <begin position="6"/>
        <end position="23"/>
    </location>
</feature>
<keyword evidence="5 8" id="KW-0812">Transmembrane</keyword>
<feature type="transmembrane region" description="Helical" evidence="8">
    <location>
        <begin position="118"/>
        <end position="137"/>
    </location>
</feature>
<evidence type="ECO:0000256" key="6">
    <source>
        <dbReference type="ARBA" id="ARBA00022989"/>
    </source>
</evidence>
<comment type="caution">
    <text evidence="9">The sequence shown here is derived from an EMBL/GenBank/DDBJ whole genome shotgun (WGS) entry which is preliminary data.</text>
</comment>
<dbReference type="CDD" id="cd23110">
    <property type="entry name" value="GRP"/>
    <property type="match status" value="1"/>
</dbReference>
<dbReference type="AlphaFoldDB" id="A0A512PME9"/>
<keyword evidence="4 9" id="KW-0762">Sugar transport</keyword>
<proteinExistence type="inferred from homology"/>
<feature type="transmembrane region" description="Helical" evidence="8">
    <location>
        <begin position="206"/>
        <end position="226"/>
    </location>
</feature>
<gene>
    <name evidence="9" type="ORF">LRA02_12420</name>
</gene>
<evidence type="ECO:0000256" key="7">
    <source>
        <dbReference type="ARBA" id="ARBA00023136"/>
    </source>
</evidence>
<dbReference type="GO" id="GO:0015144">
    <property type="term" value="F:carbohydrate transmembrane transporter activity"/>
    <property type="evidence" value="ECO:0007669"/>
    <property type="project" value="InterPro"/>
</dbReference>
<feature type="transmembrane region" description="Helical" evidence="8">
    <location>
        <begin position="261"/>
        <end position="281"/>
    </location>
</feature>
<name>A0A512PME9_9LACO</name>
<evidence type="ECO:0000256" key="1">
    <source>
        <dbReference type="ARBA" id="ARBA00004651"/>
    </source>
</evidence>
<dbReference type="EMBL" id="BKAM01000016">
    <property type="protein sequence ID" value="GEP72374.1"/>
    <property type="molecule type" value="Genomic_DNA"/>
</dbReference>
<evidence type="ECO:0000256" key="4">
    <source>
        <dbReference type="ARBA" id="ARBA00022597"/>
    </source>
</evidence>
<evidence type="ECO:0000313" key="10">
    <source>
        <dbReference type="Proteomes" id="UP000321569"/>
    </source>
</evidence>
<dbReference type="RefSeq" id="WP_054747097.1">
    <property type="nucleotide sequence ID" value="NZ_BKAM01000016.1"/>
</dbReference>
<feature type="transmembrane region" description="Helical" evidence="8">
    <location>
        <begin position="174"/>
        <end position="194"/>
    </location>
</feature>
<dbReference type="InterPro" id="IPR010651">
    <property type="entry name" value="Sugar_transport"/>
</dbReference>
<keyword evidence="7 8" id="KW-0472">Membrane</keyword>
<keyword evidence="6 8" id="KW-1133">Transmembrane helix</keyword>
<organism evidence="9 10">
    <name type="scientific">Lentilactobacillus rapi</name>
    <dbReference type="NCBI Taxonomy" id="481723"/>
    <lineage>
        <taxon>Bacteria</taxon>
        <taxon>Bacillati</taxon>
        <taxon>Bacillota</taxon>
        <taxon>Bacilli</taxon>
        <taxon>Lactobacillales</taxon>
        <taxon>Lactobacillaceae</taxon>
        <taxon>Lentilactobacillus</taxon>
    </lineage>
</organism>
<feature type="transmembrane region" description="Helical" evidence="8">
    <location>
        <begin position="149"/>
        <end position="168"/>
    </location>
</feature>
<dbReference type="Proteomes" id="UP000321569">
    <property type="component" value="Unassembled WGS sequence"/>
</dbReference>
<dbReference type="STRING" id="1423795.FD12_GL001141"/>
<evidence type="ECO:0000313" key="9">
    <source>
        <dbReference type="EMBL" id="GEP72374.1"/>
    </source>
</evidence>
<accession>A0A512PME9</accession>